<organism evidence="2 3">
    <name type="scientific">Venturia nashicola</name>
    <dbReference type="NCBI Taxonomy" id="86259"/>
    <lineage>
        <taxon>Eukaryota</taxon>
        <taxon>Fungi</taxon>
        <taxon>Dikarya</taxon>
        <taxon>Ascomycota</taxon>
        <taxon>Pezizomycotina</taxon>
        <taxon>Dothideomycetes</taxon>
        <taxon>Pleosporomycetidae</taxon>
        <taxon>Venturiales</taxon>
        <taxon>Venturiaceae</taxon>
        <taxon>Venturia</taxon>
    </lineage>
</organism>
<dbReference type="InterPro" id="IPR012292">
    <property type="entry name" value="Globin/Proto"/>
</dbReference>
<evidence type="ECO:0000313" key="3">
    <source>
        <dbReference type="Proteomes" id="UP000298493"/>
    </source>
</evidence>
<dbReference type="PANTHER" id="PTHR42071:SF1">
    <property type="entry name" value="GLOBIN-SENSOR DOMAIN-CONTAINING PROTEIN"/>
    <property type="match status" value="1"/>
</dbReference>
<proteinExistence type="predicted"/>
<dbReference type="Pfam" id="PF11563">
    <property type="entry name" value="Protoglobin"/>
    <property type="match status" value="1"/>
</dbReference>
<name>A0A4Z1NLJ9_9PEZI</name>
<dbReference type="Proteomes" id="UP000298493">
    <property type="component" value="Unassembled WGS sequence"/>
</dbReference>
<reference evidence="2 3" key="1">
    <citation type="submission" date="2019-04" db="EMBL/GenBank/DDBJ databases">
        <title>High contiguity whole genome sequence and gene annotation resource for two Venturia nashicola isolates.</title>
        <authorList>
            <person name="Prokchorchik M."/>
            <person name="Won K."/>
            <person name="Lee Y."/>
            <person name="Choi E.D."/>
            <person name="Segonzac C."/>
            <person name="Sohn K.H."/>
        </authorList>
    </citation>
    <scope>NUCLEOTIDE SEQUENCE [LARGE SCALE GENOMIC DNA]</scope>
    <source>
        <strain evidence="2 3">PRI2</strain>
    </source>
</reference>
<keyword evidence="3" id="KW-1185">Reference proteome</keyword>
<evidence type="ECO:0000313" key="2">
    <source>
        <dbReference type="EMBL" id="TID13673.1"/>
    </source>
</evidence>
<dbReference type="EMBL" id="SNSC02000025">
    <property type="protein sequence ID" value="TID13673.1"/>
    <property type="molecule type" value="Genomic_DNA"/>
</dbReference>
<dbReference type="GO" id="GO:0019825">
    <property type="term" value="F:oxygen binding"/>
    <property type="evidence" value="ECO:0007669"/>
    <property type="project" value="InterPro"/>
</dbReference>
<gene>
    <name evidence="2" type="ORF">E6O75_ATG01651</name>
</gene>
<dbReference type="GO" id="GO:0020037">
    <property type="term" value="F:heme binding"/>
    <property type="evidence" value="ECO:0007669"/>
    <property type="project" value="InterPro"/>
</dbReference>
<dbReference type="PANTHER" id="PTHR42071">
    <property type="entry name" value="PROTOGLOBIN DOMAIN-CONTAINING PROTEIN"/>
    <property type="match status" value="1"/>
</dbReference>
<feature type="domain" description="Globin-sensor" evidence="1">
    <location>
        <begin position="20"/>
        <end position="200"/>
    </location>
</feature>
<dbReference type="Gene3D" id="1.10.490.10">
    <property type="entry name" value="Globins"/>
    <property type="match status" value="1"/>
</dbReference>
<comment type="caution">
    <text evidence="2">The sequence shown here is derived from an EMBL/GenBank/DDBJ whole genome shotgun (WGS) entry which is preliminary data.</text>
</comment>
<protein>
    <submittedName>
        <fullName evidence="2">Gb</fullName>
    </submittedName>
</protein>
<dbReference type="OrthoDB" id="10027058at2759"/>
<sequence length="277" mass="31544">MSSLRRLQHVDRKDLYTSLEARIQYLHSFLNFNSDDIRALTLGAKYLRPLLPSIVDLTYKKLLQYDITAAAFATRSTSHSSDLPIDKTPSESSPQIQYRKLFLRGYLQKLCSDPSKMEFWAYLDKVGMIHTGRGKREPLNVEFVHIGATLGFLQDVLVEAVLTHPRLKMERKIAVVRALGKVLWIQNDLFAKWYVRDGEEFAAQRRKPRDEREGFVNGKCVVDLDSPNFSGGEESFSPSDIGSPMEEAGCPFSNMMGQMEKMQVEKTDIPVDHPKIG</sequence>
<accession>A0A4Z1NLJ9</accession>
<evidence type="ECO:0000259" key="1">
    <source>
        <dbReference type="Pfam" id="PF11563"/>
    </source>
</evidence>
<dbReference type="AlphaFoldDB" id="A0A4Z1NLJ9"/>
<dbReference type="InterPro" id="IPR044398">
    <property type="entry name" value="Globin-sensor_dom"/>
</dbReference>